<dbReference type="InterPro" id="IPR029069">
    <property type="entry name" value="HotDog_dom_sf"/>
</dbReference>
<dbReference type="CDD" id="cd03443">
    <property type="entry name" value="PaaI_thioesterase"/>
    <property type="match status" value="1"/>
</dbReference>
<evidence type="ECO:0000259" key="2">
    <source>
        <dbReference type="Pfam" id="PF03061"/>
    </source>
</evidence>
<evidence type="ECO:0000256" key="1">
    <source>
        <dbReference type="ARBA" id="ARBA00022801"/>
    </source>
</evidence>
<dbReference type="Gene3D" id="3.10.129.10">
    <property type="entry name" value="Hotdog Thioesterase"/>
    <property type="match status" value="1"/>
</dbReference>
<dbReference type="GO" id="GO:0016289">
    <property type="term" value="F:acyl-CoA hydrolase activity"/>
    <property type="evidence" value="ECO:0007669"/>
    <property type="project" value="TreeGrafter"/>
</dbReference>
<dbReference type="PANTHER" id="PTHR42856:SF1">
    <property type="entry name" value="ACYL-COENZYME A THIOESTERASE PAAI"/>
    <property type="match status" value="1"/>
</dbReference>
<dbReference type="InterPro" id="IPR003736">
    <property type="entry name" value="PAAI_dom"/>
</dbReference>
<reference evidence="3" key="1">
    <citation type="journal article" date="2014" name="Int. J. Syst. Evol. Microbiol.">
        <title>Complete genome of a new Firmicutes species belonging to the dominant human colonic microbiota ('Ruminococcus bicirculans') reveals two chromosomes and a selective capacity to utilize plant glucans.</title>
        <authorList>
            <consortium name="NISC Comparative Sequencing Program"/>
            <person name="Wegmann U."/>
            <person name="Louis P."/>
            <person name="Goesmann A."/>
            <person name="Henrissat B."/>
            <person name="Duncan S.H."/>
            <person name="Flint H.J."/>
        </authorList>
    </citation>
    <scope>NUCLEOTIDE SEQUENCE</scope>
    <source>
        <strain evidence="3">CGMCC 1.12707</strain>
    </source>
</reference>
<dbReference type="Pfam" id="PF03061">
    <property type="entry name" value="4HBT"/>
    <property type="match status" value="1"/>
</dbReference>
<reference evidence="4" key="2">
    <citation type="submission" date="2016-11" db="EMBL/GenBank/DDBJ databases">
        <authorList>
            <person name="Jaros S."/>
            <person name="Januszkiewicz K."/>
            <person name="Wedrychowicz H."/>
        </authorList>
    </citation>
    <scope>NUCLEOTIDE SEQUENCE [LARGE SCALE GENOMIC DNA]</scope>
    <source>
        <strain evidence="4">DSM 27989</strain>
    </source>
</reference>
<dbReference type="EMBL" id="BMFL01000017">
    <property type="protein sequence ID" value="GGF06262.1"/>
    <property type="molecule type" value="Genomic_DNA"/>
</dbReference>
<dbReference type="PANTHER" id="PTHR42856">
    <property type="entry name" value="ACYL-COENZYME A THIOESTERASE PAAI"/>
    <property type="match status" value="1"/>
</dbReference>
<dbReference type="NCBIfam" id="TIGR02286">
    <property type="entry name" value="PaaD"/>
    <property type="match status" value="1"/>
</dbReference>
<organism evidence="4 5">
    <name type="scientific">Chishuiella changwenlii</name>
    <dbReference type="NCBI Taxonomy" id="1434701"/>
    <lineage>
        <taxon>Bacteria</taxon>
        <taxon>Pseudomonadati</taxon>
        <taxon>Bacteroidota</taxon>
        <taxon>Flavobacteriia</taxon>
        <taxon>Flavobacteriales</taxon>
        <taxon>Weeksellaceae</taxon>
        <taxon>Chishuiella</taxon>
    </lineage>
</organism>
<evidence type="ECO:0000313" key="6">
    <source>
        <dbReference type="Proteomes" id="UP000650994"/>
    </source>
</evidence>
<reference evidence="5" key="3">
    <citation type="submission" date="2016-11" db="EMBL/GenBank/DDBJ databases">
        <authorList>
            <person name="Varghese N."/>
            <person name="Submissions S."/>
        </authorList>
    </citation>
    <scope>NUCLEOTIDE SEQUENCE [LARGE SCALE GENOMIC DNA]</scope>
    <source>
        <strain evidence="5">DSM 27989</strain>
    </source>
</reference>
<gene>
    <name evidence="3" type="primary">paaI</name>
    <name evidence="3" type="ORF">GCM10010984_24410</name>
    <name evidence="4" type="ORF">SAMN05443634_11355</name>
</gene>
<dbReference type="RefSeq" id="WP_072933916.1">
    <property type="nucleotide sequence ID" value="NZ_BMFL01000017.1"/>
</dbReference>
<dbReference type="Proteomes" id="UP000650994">
    <property type="component" value="Unassembled WGS sequence"/>
</dbReference>
<reference evidence="3" key="5">
    <citation type="submission" date="2024-05" db="EMBL/GenBank/DDBJ databases">
        <authorList>
            <person name="Sun Q."/>
            <person name="Zhou Y."/>
        </authorList>
    </citation>
    <scope>NUCLEOTIDE SEQUENCE</scope>
    <source>
        <strain evidence="3">CGMCC 1.12707</strain>
    </source>
</reference>
<dbReference type="AlphaFoldDB" id="A0A1M7CF48"/>
<name>A0A1M7CF48_9FLAO</name>
<keyword evidence="6" id="KW-1185">Reference proteome</keyword>
<dbReference type="Proteomes" id="UP000184120">
    <property type="component" value="Unassembled WGS sequence"/>
</dbReference>
<accession>A0A1M7CF48</accession>
<sequence>MEPQKLLNAMLSQDKFSEWLGLQVVEVKEGYAKLQAKIRPEMLNGVGTVHGGVTFAMADSAFAFSCNMYNNISVALDVHISFTKAGKEGDVFTIESQEVHSSKRTGVYDIKVTNQHDELVALFKGTCFRTGKQLIQE</sequence>
<dbReference type="InterPro" id="IPR011973">
    <property type="entry name" value="PaaD"/>
</dbReference>
<dbReference type="InterPro" id="IPR052723">
    <property type="entry name" value="Acyl-CoA_thioesterase_PaaI"/>
</dbReference>
<dbReference type="EMBL" id="FRBH01000013">
    <property type="protein sequence ID" value="SHL65834.1"/>
    <property type="molecule type" value="Genomic_DNA"/>
</dbReference>
<protein>
    <submittedName>
        <fullName evidence="4">Acyl-CoA thioesterase</fullName>
    </submittedName>
    <submittedName>
        <fullName evidence="3">Phenylacetic acid degradation protein PaaD</fullName>
    </submittedName>
</protein>
<keyword evidence="1" id="KW-0378">Hydrolase</keyword>
<feature type="domain" description="Thioesterase" evidence="2">
    <location>
        <begin position="47"/>
        <end position="121"/>
    </location>
</feature>
<evidence type="ECO:0000313" key="5">
    <source>
        <dbReference type="Proteomes" id="UP000184120"/>
    </source>
</evidence>
<reference evidence="6" key="4">
    <citation type="journal article" date="2019" name="Int. J. Syst. Evol. Microbiol.">
        <title>The Global Catalogue of Microorganisms (GCM) 10K type strain sequencing project: providing services to taxonomists for standard genome sequencing and annotation.</title>
        <authorList>
            <consortium name="The Broad Institute Genomics Platform"/>
            <consortium name="The Broad Institute Genome Sequencing Center for Infectious Disease"/>
            <person name="Wu L."/>
            <person name="Ma J."/>
        </authorList>
    </citation>
    <scope>NUCLEOTIDE SEQUENCE [LARGE SCALE GENOMIC DNA]</scope>
    <source>
        <strain evidence="6">CGMCC 1.12707</strain>
    </source>
</reference>
<evidence type="ECO:0000313" key="3">
    <source>
        <dbReference type="EMBL" id="GGF06262.1"/>
    </source>
</evidence>
<dbReference type="NCBIfam" id="TIGR00369">
    <property type="entry name" value="unchar_dom_1"/>
    <property type="match status" value="1"/>
</dbReference>
<dbReference type="OrthoDB" id="32575at2"/>
<dbReference type="InterPro" id="IPR006683">
    <property type="entry name" value="Thioestr_dom"/>
</dbReference>
<proteinExistence type="predicted"/>
<dbReference type="SUPFAM" id="SSF54637">
    <property type="entry name" value="Thioesterase/thiol ester dehydrase-isomerase"/>
    <property type="match status" value="1"/>
</dbReference>
<evidence type="ECO:0000313" key="4">
    <source>
        <dbReference type="EMBL" id="SHL65834.1"/>
    </source>
</evidence>
<dbReference type="STRING" id="1434701.SAMN05443634_11355"/>